<dbReference type="EMBL" id="JAQGDS010000007">
    <property type="protein sequence ID" value="KAJ6259012.1"/>
    <property type="molecule type" value="Genomic_DNA"/>
</dbReference>
<evidence type="ECO:0000256" key="1">
    <source>
        <dbReference type="SAM" id="SignalP"/>
    </source>
</evidence>
<evidence type="ECO:0000313" key="2">
    <source>
        <dbReference type="EMBL" id="KAJ6259012.1"/>
    </source>
</evidence>
<sequence length="214" mass="23425">MNARIHFITVTSFLLLAPGPPTSQNPTFTSDSTGSSHVRPKIQHGALVRSRNGLELPAEDQQTTMPCGVRGPGNVLFPVSGPRGFPGGDFSVSCTHASFPFPDDWPIQNLPRKPQDTATEWLEMVQYAINGRRQRTKYSASQCAPGRVRHLGYRTMTPTPAPSLFLVYSFRDLSPPRGCAVMEDADVLSAGAGVLRRRQRQNSLVHVLESAQAQ</sequence>
<name>A0AAD6NI42_DREDA</name>
<gene>
    <name evidence="2" type="ORF">Dda_5908</name>
</gene>
<dbReference type="Proteomes" id="UP001221413">
    <property type="component" value="Unassembled WGS sequence"/>
</dbReference>
<dbReference type="AlphaFoldDB" id="A0AAD6NI42"/>
<keyword evidence="3" id="KW-1185">Reference proteome</keyword>
<organism evidence="2 3">
    <name type="scientific">Drechslerella dactyloides</name>
    <name type="common">Nematode-trapping fungus</name>
    <name type="synonym">Arthrobotrys dactyloides</name>
    <dbReference type="NCBI Taxonomy" id="74499"/>
    <lineage>
        <taxon>Eukaryota</taxon>
        <taxon>Fungi</taxon>
        <taxon>Dikarya</taxon>
        <taxon>Ascomycota</taxon>
        <taxon>Pezizomycotina</taxon>
        <taxon>Orbiliomycetes</taxon>
        <taxon>Orbiliales</taxon>
        <taxon>Orbiliaceae</taxon>
        <taxon>Drechslerella</taxon>
    </lineage>
</organism>
<feature type="chain" id="PRO_5042037739" evidence="1">
    <location>
        <begin position="25"/>
        <end position="214"/>
    </location>
</feature>
<protein>
    <submittedName>
        <fullName evidence="2">Uncharacterized protein</fullName>
    </submittedName>
</protein>
<comment type="caution">
    <text evidence="2">The sequence shown here is derived from an EMBL/GenBank/DDBJ whole genome shotgun (WGS) entry which is preliminary data.</text>
</comment>
<accession>A0AAD6NI42</accession>
<reference evidence="2" key="1">
    <citation type="submission" date="2023-01" db="EMBL/GenBank/DDBJ databases">
        <title>The chitinases involved in constricting ring structure development in the nematode-trapping fungus Drechslerella dactyloides.</title>
        <authorList>
            <person name="Wang R."/>
            <person name="Zhang L."/>
            <person name="Tang P."/>
            <person name="Li S."/>
            <person name="Liang L."/>
        </authorList>
    </citation>
    <scope>NUCLEOTIDE SEQUENCE</scope>
    <source>
        <strain evidence="2">YMF1.00031</strain>
    </source>
</reference>
<proteinExistence type="predicted"/>
<evidence type="ECO:0000313" key="3">
    <source>
        <dbReference type="Proteomes" id="UP001221413"/>
    </source>
</evidence>
<keyword evidence="1" id="KW-0732">Signal</keyword>
<feature type="signal peptide" evidence="1">
    <location>
        <begin position="1"/>
        <end position="24"/>
    </location>
</feature>